<gene>
    <name evidence="4" type="ORF">GCM10009601_10340</name>
</gene>
<feature type="domain" description="Peptidase C14 caspase" evidence="3">
    <location>
        <begin position="9"/>
        <end position="198"/>
    </location>
</feature>
<evidence type="ECO:0000313" key="4">
    <source>
        <dbReference type="EMBL" id="GAA1417041.1"/>
    </source>
</evidence>
<feature type="transmembrane region" description="Helical" evidence="2">
    <location>
        <begin position="562"/>
        <end position="582"/>
    </location>
</feature>
<reference evidence="5" key="1">
    <citation type="journal article" date="2019" name="Int. J. Syst. Evol. Microbiol.">
        <title>The Global Catalogue of Microorganisms (GCM) 10K type strain sequencing project: providing services to taxonomists for standard genome sequencing and annotation.</title>
        <authorList>
            <consortium name="The Broad Institute Genomics Platform"/>
            <consortium name="The Broad Institute Genome Sequencing Center for Infectious Disease"/>
            <person name="Wu L."/>
            <person name="Ma J."/>
        </authorList>
    </citation>
    <scope>NUCLEOTIDE SEQUENCE [LARGE SCALE GENOMIC DNA]</scope>
    <source>
        <strain evidence="5">JCM 11756</strain>
    </source>
</reference>
<dbReference type="SUPFAM" id="SSF52129">
    <property type="entry name" value="Caspase-like"/>
    <property type="match status" value="1"/>
</dbReference>
<organism evidence="4 5">
    <name type="scientific">Streptomyces thermospinosisporus</name>
    <dbReference type="NCBI Taxonomy" id="161482"/>
    <lineage>
        <taxon>Bacteria</taxon>
        <taxon>Bacillati</taxon>
        <taxon>Actinomycetota</taxon>
        <taxon>Actinomycetes</taxon>
        <taxon>Kitasatosporales</taxon>
        <taxon>Streptomycetaceae</taxon>
        <taxon>Streptomyces</taxon>
    </lineage>
</organism>
<protein>
    <recommendedName>
        <fullName evidence="3">Peptidase C14 caspase domain-containing protein</fullName>
    </recommendedName>
</protein>
<comment type="caution">
    <text evidence="4">The sequence shown here is derived from an EMBL/GenBank/DDBJ whole genome shotgun (WGS) entry which is preliminary data.</text>
</comment>
<dbReference type="EMBL" id="BAAAIZ010000010">
    <property type="protein sequence ID" value="GAA1417041.1"/>
    <property type="molecule type" value="Genomic_DNA"/>
</dbReference>
<sequence>MRLPDPQRSYAVLIGTGTYRSGLRNLPAVRNNLRDLQAVLTDPALGGLPPERCVVLSDPEDIRTVYRSLKHYAALAEDTLIVYFAGHGLVGPRTDLYLALSDTDPEELGVSALAYDLVREVLNDCGAANRVVVLDCCFSGLGAADMADDESGLAGRLEISGTFVLTSAPRTGVSLAPEGATHTAFTGELLRLLRDGVPDGPELLTCGETYRRLLYTATVLRLPLPQQRVTGTIDGLALSRNPAFAATARRTGQTVPQFVPSPAPATSAGLGRTPPPSSTPPPLRGRTAAPGGGQAPLDPRDPPSRTNASRLLRHAGTAALVAMSLYGVGLLVNPFLRVVLYGWHSVTDPVAILIDEEGSFLSEFIRPVISIAIGVAVWRLTRSPLPRAWAGAGLLTGYGALNAMGIPYAVQADVYGSRNVAFTWLPEFIVGTRILLAVAAGTALVAVIGMRSSPLLSLRPRRGDAWSAVGVTLCALGMAGAQIAIWGADSDHTAAIWFMQIAVLVLGAALSLAVLCIRPAQLAAGLVSAWLVCAVDLLVGTACVWAALGSDEGATFSGPGPVWQSLFGSVASALALASWIHLHRTARTGLPAGPR</sequence>
<feature type="transmembrane region" description="Helical" evidence="2">
    <location>
        <begin position="465"/>
        <end position="488"/>
    </location>
</feature>
<proteinExistence type="predicted"/>
<accession>A0ABP4J9Z0</accession>
<keyword evidence="2" id="KW-0812">Transmembrane</keyword>
<dbReference type="Pfam" id="PF00656">
    <property type="entry name" value="Peptidase_C14"/>
    <property type="match status" value="1"/>
</dbReference>
<dbReference type="Gene3D" id="3.40.50.1460">
    <property type="match status" value="1"/>
</dbReference>
<feature type="transmembrane region" description="Helical" evidence="2">
    <location>
        <begin position="430"/>
        <end position="453"/>
    </location>
</feature>
<feature type="transmembrane region" description="Helical" evidence="2">
    <location>
        <begin position="494"/>
        <end position="517"/>
    </location>
</feature>
<dbReference type="NCBIfam" id="NF047832">
    <property type="entry name" value="caspase_w_EACC1"/>
    <property type="match status" value="1"/>
</dbReference>
<name>A0ABP4J9Z0_9ACTN</name>
<feature type="transmembrane region" description="Helical" evidence="2">
    <location>
        <begin position="529"/>
        <end position="550"/>
    </location>
</feature>
<evidence type="ECO:0000256" key="2">
    <source>
        <dbReference type="SAM" id="Phobius"/>
    </source>
</evidence>
<keyword evidence="2" id="KW-1133">Transmembrane helix</keyword>
<feature type="compositionally biased region" description="Pro residues" evidence="1">
    <location>
        <begin position="273"/>
        <end position="283"/>
    </location>
</feature>
<evidence type="ECO:0000256" key="1">
    <source>
        <dbReference type="SAM" id="MobiDB-lite"/>
    </source>
</evidence>
<dbReference type="InterPro" id="IPR011600">
    <property type="entry name" value="Pept_C14_caspase"/>
</dbReference>
<evidence type="ECO:0000259" key="3">
    <source>
        <dbReference type="Pfam" id="PF00656"/>
    </source>
</evidence>
<feature type="region of interest" description="Disordered" evidence="1">
    <location>
        <begin position="249"/>
        <end position="308"/>
    </location>
</feature>
<evidence type="ECO:0000313" key="5">
    <source>
        <dbReference type="Proteomes" id="UP001500973"/>
    </source>
</evidence>
<keyword evidence="5" id="KW-1185">Reference proteome</keyword>
<dbReference type="Proteomes" id="UP001500973">
    <property type="component" value="Unassembled WGS sequence"/>
</dbReference>
<dbReference type="InterPro" id="IPR029030">
    <property type="entry name" value="Caspase-like_dom_sf"/>
</dbReference>
<keyword evidence="2" id="KW-0472">Membrane</keyword>
<dbReference type="RefSeq" id="WP_344010368.1">
    <property type="nucleotide sequence ID" value="NZ_BAAAIZ010000010.1"/>
</dbReference>
<feature type="transmembrane region" description="Helical" evidence="2">
    <location>
        <begin position="388"/>
        <end position="410"/>
    </location>
</feature>
<feature type="transmembrane region" description="Helical" evidence="2">
    <location>
        <begin position="319"/>
        <end position="344"/>
    </location>
</feature>